<proteinExistence type="predicted"/>
<comment type="caution">
    <text evidence="2">The sequence shown here is derived from an EMBL/GenBank/DDBJ whole genome shotgun (WGS) entry which is preliminary data.</text>
</comment>
<accession>A0ABS9MN84</accession>
<evidence type="ECO:0000313" key="2">
    <source>
        <dbReference type="EMBL" id="MCG5030076.1"/>
    </source>
</evidence>
<reference evidence="2 3" key="1">
    <citation type="submission" date="2022-02" db="EMBL/GenBank/DDBJ databases">
        <title>Mesosutterella porci, a novel member of the family Sutterellaceae from pig feces.</title>
        <authorList>
            <person name="Wylensek D."/>
            <person name="Clavel T."/>
        </authorList>
    </citation>
    <scope>NUCLEOTIDE SEQUENCE [LARGE SCALE GENOMIC DNA]</scope>
    <source>
        <strain evidence="3">oilRF-744-wt-GAM-9</strain>
    </source>
</reference>
<evidence type="ECO:0000256" key="1">
    <source>
        <dbReference type="SAM" id="MobiDB-lite"/>
    </source>
</evidence>
<dbReference type="Gene3D" id="3.30.930.30">
    <property type="match status" value="1"/>
</dbReference>
<organism evidence="2 3">
    <name type="scientific">Mesosutterella porci</name>
    <dbReference type="NCBI Taxonomy" id="2915351"/>
    <lineage>
        <taxon>Bacteria</taxon>
        <taxon>Pseudomonadati</taxon>
        <taxon>Pseudomonadota</taxon>
        <taxon>Betaproteobacteria</taxon>
        <taxon>Burkholderiales</taxon>
        <taxon>Sutterellaceae</taxon>
        <taxon>Mesosutterella</taxon>
    </lineage>
</organism>
<protein>
    <recommendedName>
        <fullName evidence="4">Relaxase</fullName>
    </recommendedName>
</protein>
<evidence type="ECO:0000313" key="3">
    <source>
        <dbReference type="Proteomes" id="UP001297600"/>
    </source>
</evidence>
<gene>
    <name evidence="2" type="ORF">MAF45_01225</name>
</gene>
<dbReference type="RefSeq" id="WP_237977731.1">
    <property type="nucleotide sequence ID" value="NZ_JAKNCT010000001.1"/>
</dbReference>
<evidence type="ECO:0008006" key="4">
    <source>
        <dbReference type="Google" id="ProtNLM"/>
    </source>
</evidence>
<dbReference type="Proteomes" id="UP001297600">
    <property type="component" value="Unassembled WGS sequence"/>
</dbReference>
<dbReference type="EMBL" id="JAKNCT010000001">
    <property type="protein sequence ID" value="MCG5030076.1"/>
    <property type="molecule type" value="Genomic_DNA"/>
</dbReference>
<feature type="region of interest" description="Disordered" evidence="1">
    <location>
        <begin position="329"/>
        <end position="353"/>
    </location>
</feature>
<name>A0ABS9MN84_9BURK</name>
<feature type="region of interest" description="Disordered" evidence="1">
    <location>
        <begin position="1"/>
        <end position="27"/>
    </location>
</feature>
<sequence length="353" mass="40595">MRGIRREVREPLRDPENEFDDAARRPHPAGLGEIRTLTARQKAWGMVRGWPEVSVLCNARTSAYAVAVCSSASQVLNYAKYISRNGTTAAYDEEDCVYRTSDAVEKVIVAWRSCDGKARPAERALGQMILGIAGEVPRERFEEAVREWAREHIRERPWVVCFHYEHEKSPHAHLLYRSRNWKDGRTFRLQRRELRLLREDFASRLLERGIVANATRPFTRGRRWQPLLRRAYAANKSGGFYLSPSGRREVLRQVGEALEGRPEPDPVADMTRRNRVKVLGYAAGFIRELRESGSPGDLELARRLAEYYRALPPVRSIVEATAERLARQQVRPALQEEAPEENKRERALTGPQR</sequence>
<feature type="compositionally biased region" description="Basic and acidic residues" evidence="1">
    <location>
        <begin position="1"/>
        <end position="24"/>
    </location>
</feature>
<keyword evidence="3" id="KW-1185">Reference proteome</keyword>